<reference evidence="3" key="1">
    <citation type="submission" date="2021-01" db="EMBL/GenBank/DDBJ databases">
        <authorList>
            <person name="Corre E."/>
            <person name="Pelletier E."/>
            <person name="Niang G."/>
            <person name="Scheremetjew M."/>
            <person name="Finn R."/>
            <person name="Kale V."/>
            <person name="Holt S."/>
            <person name="Cochrane G."/>
            <person name="Meng A."/>
            <person name="Brown T."/>
            <person name="Cohen L."/>
        </authorList>
    </citation>
    <scope>NUCLEOTIDE SEQUENCE</scope>
    <source>
        <strain evidence="3">GSO104</strain>
    </source>
</reference>
<dbReference type="SMART" id="SM00248">
    <property type="entry name" value="ANK"/>
    <property type="match status" value="4"/>
</dbReference>
<dbReference type="AlphaFoldDB" id="A0A7S4R8W7"/>
<dbReference type="Gene3D" id="1.25.40.20">
    <property type="entry name" value="Ankyrin repeat-containing domain"/>
    <property type="match status" value="3"/>
</dbReference>
<dbReference type="SUPFAM" id="SSF48403">
    <property type="entry name" value="Ankyrin repeat"/>
    <property type="match status" value="2"/>
</dbReference>
<dbReference type="GO" id="GO:0051015">
    <property type="term" value="F:actin filament binding"/>
    <property type="evidence" value="ECO:0007669"/>
    <property type="project" value="TreeGrafter"/>
</dbReference>
<dbReference type="EMBL" id="HBNS01018127">
    <property type="protein sequence ID" value="CAE4606359.1"/>
    <property type="molecule type" value="Transcribed_RNA"/>
</dbReference>
<dbReference type="InterPro" id="IPR002110">
    <property type="entry name" value="Ankyrin_rpt"/>
</dbReference>
<keyword evidence="2" id="KW-0040">ANK repeat</keyword>
<evidence type="ECO:0000256" key="1">
    <source>
        <dbReference type="ARBA" id="ARBA00022737"/>
    </source>
</evidence>
<evidence type="ECO:0000313" key="3">
    <source>
        <dbReference type="EMBL" id="CAE4606359.1"/>
    </source>
</evidence>
<dbReference type="Pfam" id="PF12796">
    <property type="entry name" value="Ank_2"/>
    <property type="match status" value="1"/>
</dbReference>
<gene>
    <name evidence="3" type="ORF">DBRI00130_LOCUS14482</name>
</gene>
<dbReference type="PANTHER" id="PTHR24153">
    <property type="entry name" value="ESPIN"/>
    <property type="match status" value="1"/>
</dbReference>
<keyword evidence="1" id="KW-0677">Repeat</keyword>
<evidence type="ECO:0008006" key="4">
    <source>
        <dbReference type="Google" id="ProtNLM"/>
    </source>
</evidence>
<dbReference type="PANTHER" id="PTHR24153:SF8">
    <property type="entry name" value="FORKED, ISOFORM F"/>
    <property type="match status" value="1"/>
</dbReference>
<accession>A0A7S4R8W7</accession>
<evidence type="ECO:0000256" key="2">
    <source>
        <dbReference type="ARBA" id="ARBA00023043"/>
    </source>
</evidence>
<organism evidence="3">
    <name type="scientific">Ditylum brightwellii</name>
    <dbReference type="NCBI Taxonomy" id="49249"/>
    <lineage>
        <taxon>Eukaryota</taxon>
        <taxon>Sar</taxon>
        <taxon>Stramenopiles</taxon>
        <taxon>Ochrophyta</taxon>
        <taxon>Bacillariophyta</taxon>
        <taxon>Mediophyceae</taxon>
        <taxon>Lithodesmiophycidae</taxon>
        <taxon>Lithodesmiales</taxon>
        <taxon>Lithodesmiaceae</taxon>
        <taxon>Ditylum</taxon>
    </lineage>
</organism>
<protein>
    <recommendedName>
        <fullName evidence="4">Ankyrin repeat protein</fullName>
    </recommendedName>
</protein>
<dbReference type="GO" id="GO:0051017">
    <property type="term" value="P:actin filament bundle assembly"/>
    <property type="evidence" value="ECO:0007669"/>
    <property type="project" value="TreeGrafter"/>
</dbReference>
<dbReference type="GO" id="GO:0005737">
    <property type="term" value="C:cytoplasm"/>
    <property type="evidence" value="ECO:0007669"/>
    <property type="project" value="TreeGrafter"/>
</dbReference>
<dbReference type="InterPro" id="IPR036770">
    <property type="entry name" value="Ankyrin_rpt-contain_sf"/>
</dbReference>
<name>A0A7S4R8W7_9STRA</name>
<sequence length="436" mass="48958">MDLTSASKLLKGSLGNATNLVSAVVQYFDTDIPPVLRNPHGIRKQKNLGQTILHAACRYNLSVAEFSLIMTKVPNAVRQSDYDSSLPLHIACYNNRPMDVILELFTAFPDAIFAKDKSGATPIHYFCSRHSFVAPSISREEYIFVQNAQAARVKDLYGLLPLHVACSNNKPIEVIRSLVDVYPEAVMMQDDSGDTPLHSICRQSSFNHDTARLLIDMGDSVVFIKDSKGRTPLDILTGNISYYMNQYLAGDDALTDEQWSNFDKLLCLLAGVTNNQNKLPPYPSSEKQCVLHSLLSIDSIPHKCIEWALKKYPHQTREQDKEGNLPLHKLALSRCNVPESIITSMINLHTDALHEKNNEGYYPLFLATKCCSETCMPRLIFCAYPVAIYQFWNTPLYPAILSYVGNTMDFKGGSITEFGAMYRLVRETMDLMPPLD</sequence>
<dbReference type="InterPro" id="IPR052420">
    <property type="entry name" value="Espin/Espin-like"/>
</dbReference>
<proteinExistence type="predicted"/>